<keyword evidence="5 12" id="KW-0547">Nucleotide-binding</keyword>
<accession>S4XU12</accession>
<evidence type="ECO:0000256" key="4">
    <source>
        <dbReference type="ARBA" id="ARBA00022723"/>
    </source>
</evidence>
<keyword evidence="9 12" id="KW-0324">Glycolysis</keyword>
<dbReference type="KEGG" id="scu:SCE1572_13120"/>
<evidence type="ECO:0000256" key="7">
    <source>
        <dbReference type="ARBA" id="ARBA00022840"/>
    </source>
</evidence>
<comment type="pathway">
    <text evidence="12">Carbohydrate degradation; glycolysis; D-glyceraldehyde 3-phosphate and glycerone phosphate from D-glucose: step 3/4.</text>
</comment>
<keyword evidence="7 12" id="KW-0067">ATP-binding</keyword>
<dbReference type="Proteomes" id="UP000014803">
    <property type="component" value="Chromosome"/>
</dbReference>
<evidence type="ECO:0000256" key="5">
    <source>
        <dbReference type="ARBA" id="ARBA00022741"/>
    </source>
</evidence>
<dbReference type="InterPro" id="IPR012004">
    <property type="entry name" value="PyroP-dep_PFK_TP0108"/>
</dbReference>
<evidence type="ECO:0000256" key="12">
    <source>
        <dbReference type="HAMAP-Rule" id="MF_01981"/>
    </source>
</evidence>
<evidence type="ECO:0000256" key="10">
    <source>
        <dbReference type="ARBA" id="ARBA00048070"/>
    </source>
</evidence>
<evidence type="ECO:0000256" key="8">
    <source>
        <dbReference type="ARBA" id="ARBA00022842"/>
    </source>
</evidence>
<feature type="binding site" evidence="12">
    <location>
        <begin position="272"/>
        <end position="274"/>
    </location>
    <ligand>
        <name>substrate</name>
    </ligand>
</feature>
<dbReference type="GO" id="GO:0005524">
    <property type="term" value="F:ATP binding"/>
    <property type="evidence" value="ECO:0007669"/>
    <property type="project" value="UniProtKB-KW"/>
</dbReference>
<dbReference type="EC" id="2.7.1.11" evidence="12"/>
<dbReference type="InterPro" id="IPR035966">
    <property type="entry name" value="PKF_sf"/>
</dbReference>
<name>S4XU12_SORCE</name>
<keyword evidence="4 12" id="KW-0479">Metal-binding</keyword>
<dbReference type="GO" id="GO:0006002">
    <property type="term" value="P:fructose 6-phosphate metabolic process"/>
    <property type="evidence" value="ECO:0007669"/>
    <property type="project" value="InterPro"/>
</dbReference>
<evidence type="ECO:0000256" key="2">
    <source>
        <dbReference type="ARBA" id="ARBA00003138"/>
    </source>
</evidence>
<organism evidence="14 15">
    <name type="scientific">Sorangium cellulosum So0157-2</name>
    <dbReference type="NCBI Taxonomy" id="1254432"/>
    <lineage>
        <taxon>Bacteria</taxon>
        <taxon>Pseudomonadati</taxon>
        <taxon>Myxococcota</taxon>
        <taxon>Polyangia</taxon>
        <taxon>Polyangiales</taxon>
        <taxon>Polyangiaceae</taxon>
        <taxon>Sorangium</taxon>
    </lineage>
</organism>
<evidence type="ECO:0000256" key="3">
    <source>
        <dbReference type="ARBA" id="ARBA00022679"/>
    </source>
</evidence>
<feature type="site" description="Important for substrate specificity; cannot use PPi as phosphoryl donor" evidence="12">
    <location>
        <position position="200"/>
    </location>
</feature>
<dbReference type="GO" id="GO:0046872">
    <property type="term" value="F:metal ion binding"/>
    <property type="evidence" value="ECO:0007669"/>
    <property type="project" value="UniProtKB-KW"/>
</dbReference>
<feature type="binding site" evidence="12">
    <location>
        <begin position="383"/>
        <end position="386"/>
    </location>
    <ligand>
        <name>substrate</name>
    </ligand>
</feature>
<dbReference type="HOGENOM" id="CLU_020655_7_4_7"/>
<keyword evidence="6 12" id="KW-0418">Kinase</keyword>
<dbReference type="FunFam" id="3.40.50.450:FF:000002">
    <property type="entry name" value="ATP-dependent 6-phosphofructokinase"/>
    <property type="match status" value="1"/>
</dbReference>
<dbReference type="eggNOG" id="COG0205">
    <property type="taxonomic scope" value="Bacteria"/>
</dbReference>
<dbReference type="UniPathway" id="UPA00109">
    <property type="reaction ID" value="UER00182"/>
</dbReference>
<dbReference type="GO" id="GO:0047334">
    <property type="term" value="F:diphosphate-fructose-6-phosphate 1-phosphotransferase activity"/>
    <property type="evidence" value="ECO:0007669"/>
    <property type="project" value="UniProtKB-EC"/>
</dbReference>
<reference evidence="14 15" key="1">
    <citation type="journal article" date="2013" name="Sci. Rep.">
        <title>Extraordinary expansion of a Sorangium cellulosum genome from an alkaline milieu.</title>
        <authorList>
            <person name="Han K."/>
            <person name="Li Z.F."/>
            <person name="Peng R."/>
            <person name="Zhu L.P."/>
            <person name="Zhou T."/>
            <person name="Wang L.G."/>
            <person name="Li S.G."/>
            <person name="Zhang X.B."/>
            <person name="Hu W."/>
            <person name="Wu Z.H."/>
            <person name="Qin N."/>
            <person name="Li Y.Z."/>
        </authorList>
    </citation>
    <scope>NUCLEOTIDE SEQUENCE [LARGE SCALE GENOMIC DNA]</scope>
    <source>
        <strain evidence="14 15">So0157-2</strain>
    </source>
</reference>
<dbReference type="EMBL" id="CP003969">
    <property type="protein sequence ID" value="AGP35380.1"/>
    <property type="molecule type" value="Genomic_DNA"/>
</dbReference>
<dbReference type="NCBIfam" id="NF005301">
    <property type="entry name" value="PRK06830.1"/>
    <property type="match status" value="1"/>
</dbReference>
<feature type="binding site" evidence="12">
    <location>
        <begin position="173"/>
        <end position="174"/>
    </location>
    <ligand>
        <name>ATP</name>
        <dbReference type="ChEBI" id="CHEBI:30616"/>
    </ligand>
</feature>
<feature type="active site" description="Proton acceptor" evidence="12">
    <location>
        <position position="229"/>
    </location>
</feature>
<dbReference type="HAMAP" id="MF_01981">
    <property type="entry name" value="Phosphofructokinase_II_X"/>
    <property type="match status" value="1"/>
</dbReference>
<comment type="similarity">
    <text evidence="12">Belongs to the phosphofructokinase type A (PFKA) family. PPi-dependent PFK group II subfamily. Atypical ATP-dependent clade 'X' sub-subfamily.</text>
</comment>
<dbReference type="PANTHER" id="PTHR45770">
    <property type="entry name" value="ATP-DEPENDENT 6-PHOSPHOFRUCTOKINASE 1"/>
    <property type="match status" value="1"/>
</dbReference>
<feature type="binding site" evidence="12">
    <location>
        <begin position="198"/>
        <end position="201"/>
    </location>
    <ligand>
        <name>ATP</name>
        <dbReference type="ChEBI" id="CHEBI:30616"/>
    </ligand>
</feature>
<comment type="catalytic activity">
    <reaction evidence="11">
        <text>beta-D-fructose 6-phosphate + diphosphate = beta-D-fructose 1,6-bisphosphate + phosphate + H(+)</text>
        <dbReference type="Rhea" id="RHEA:13613"/>
        <dbReference type="ChEBI" id="CHEBI:15378"/>
        <dbReference type="ChEBI" id="CHEBI:32966"/>
        <dbReference type="ChEBI" id="CHEBI:33019"/>
        <dbReference type="ChEBI" id="CHEBI:43474"/>
        <dbReference type="ChEBI" id="CHEBI:57634"/>
        <dbReference type="EC" id="2.7.1.90"/>
    </reaction>
</comment>
<keyword evidence="12" id="KW-0963">Cytoplasm</keyword>
<dbReference type="PRINTS" id="PR00476">
    <property type="entry name" value="PHFRCTKINASE"/>
</dbReference>
<dbReference type="InterPro" id="IPR000023">
    <property type="entry name" value="Phosphofructokinase_dom"/>
</dbReference>
<comment type="catalytic activity">
    <reaction evidence="10 12">
        <text>beta-D-fructose 6-phosphate + ATP = beta-D-fructose 1,6-bisphosphate + ADP + H(+)</text>
        <dbReference type="Rhea" id="RHEA:16109"/>
        <dbReference type="ChEBI" id="CHEBI:15378"/>
        <dbReference type="ChEBI" id="CHEBI:30616"/>
        <dbReference type="ChEBI" id="CHEBI:32966"/>
        <dbReference type="ChEBI" id="CHEBI:57634"/>
        <dbReference type="ChEBI" id="CHEBI:456216"/>
        <dbReference type="EC" id="2.7.1.11"/>
    </reaction>
</comment>
<dbReference type="GO" id="GO:0005737">
    <property type="term" value="C:cytoplasm"/>
    <property type="evidence" value="ECO:0007669"/>
    <property type="project" value="UniProtKB-SubCell"/>
</dbReference>
<comment type="function">
    <text evidence="12">Catalyzes the phosphorylation of D-fructose 6-phosphate to fructose 1,6-bisphosphate by ATP, the first committing step of glycolysis.</text>
</comment>
<evidence type="ECO:0000256" key="9">
    <source>
        <dbReference type="ARBA" id="ARBA00023152"/>
    </source>
</evidence>
<comment type="subunit">
    <text evidence="12">Homodimer.</text>
</comment>
<dbReference type="SUPFAM" id="SSF53784">
    <property type="entry name" value="Phosphofructokinase"/>
    <property type="match status" value="1"/>
</dbReference>
<evidence type="ECO:0000256" key="6">
    <source>
        <dbReference type="ARBA" id="ARBA00022777"/>
    </source>
</evidence>
<feature type="binding site" evidence="12">
    <location>
        <position position="107"/>
    </location>
    <ligand>
        <name>ATP</name>
        <dbReference type="ChEBI" id="CHEBI:30616"/>
    </ligand>
</feature>
<dbReference type="GO" id="GO:0003872">
    <property type="term" value="F:6-phosphofructokinase activity"/>
    <property type="evidence" value="ECO:0007669"/>
    <property type="project" value="UniProtKB-UniRule"/>
</dbReference>
<gene>
    <name evidence="12" type="primary">pfkA</name>
    <name evidence="14" type="ORF">SCE1572_13120</name>
</gene>
<dbReference type="PIRSF" id="PIRSF000534">
    <property type="entry name" value="PPi_PFK_TP0108"/>
    <property type="match status" value="1"/>
</dbReference>
<proteinExistence type="inferred from homology"/>
<dbReference type="STRING" id="1254432.SCE1572_13120"/>
<keyword evidence="8 12" id="KW-0460">Magnesium</keyword>
<comment type="subcellular location">
    <subcellularLocation>
        <location evidence="12">Cytoplasm</location>
    </subcellularLocation>
</comment>
<dbReference type="AlphaFoldDB" id="S4XU12"/>
<feature type="domain" description="Phosphofructokinase" evidence="13">
    <location>
        <begin position="99"/>
        <end position="408"/>
    </location>
</feature>
<dbReference type="InterPro" id="IPR022953">
    <property type="entry name" value="ATP_PFK"/>
</dbReference>
<comment type="cofactor">
    <cofactor evidence="1 12">
        <name>Mg(2+)</name>
        <dbReference type="ChEBI" id="CHEBI:18420"/>
    </cofactor>
</comment>
<dbReference type="Gene3D" id="3.40.50.450">
    <property type="match status" value="1"/>
</dbReference>
<evidence type="ECO:0000256" key="1">
    <source>
        <dbReference type="ARBA" id="ARBA00001946"/>
    </source>
</evidence>
<dbReference type="InterPro" id="IPR050929">
    <property type="entry name" value="PFKA"/>
</dbReference>
<dbReference type="PATRIC" id="fig|1254432.3.peg.2949"/>
<keyword evidence="3 12" id="KW-0808">Transferase</keyword>
<protein>
    <recommendedName>
        <fullName evidence="12">ATP-dependent 6-phosphofructokinase</fullName>
        <shortName evidence="12">ATP-PFK</shortName>
        <shortName evidence="12">Phosphofructokinase</shortName>
        <ecNumber evidence="12">2.7.1.11</ecNumber>
    </recommendedName>
    <alternativeName>
        <fullName evidence="12">Phosphohexokinase</fullName>
    </alternativeName>
</protein>
<evidence type="ECO:0000256" key="11">
    <source>
        <dbReference type="ARBA" id="ARBA00048072"/>
    </source>
</evidence>
<dbReference type="Pfam" id="PF00365">
    <property type="entry name" value="PFK"/>
    <property type="match status" value="1"/>
</dbReference>
<evidence type="ECO:0000313" key="14">
    <source>
        <dbReference type="EMBL" id="AGP35380.1"/>
    </source>
</evidence>
<comment type="function">
    <text evidence="2">Catalyzes the phosphorylation of D-fructose 6-phosphate, the first committing step of glycolysis. Uses inorganic phosphate (PPi) as phosphoryl donor instead of ATP like common ATP-dependent phosphofructokinases (ATP-PFKs), which renders the reaction reversible, and can thus function both in glycolysis and gluconeogenesis. Consistently, PPi-PFK can replace the enzymes of both the forward (ATP-PFK) and reverse (fructose-bisphosphatase (FBPase)) reactions.</text>
</comment>
<feature type="binding site" evidence="12">
    <location>
        <begin position="227"/>
        <end position="229"/>
    </location>
    <ligand>
        <name>substrate</name>
    </ligand>
</feature>
<evidence type="ECO:0000313" key="15">
    <source>
        <dbReference type="Proteomes" id="UP000014803"/>
    </source>
</evidence>
<sequence>MPASPRRPSPRGGPLLSMEAFRVVTSADLAIKDLGPCRYPSPVAEKLGEKATVYVGEADKVLFDDRLSAVLSGAAGPRPPAFELAGPRNRAFWEPKEMRAGIVTCGGLCPGVNNVIRGLVLTMAHSYGVQEIFGFRYGYEGLVARFGHAPLRLDPRNVEEIHRMGGTVLGTSRGNQDPHQMVDTLVAMGINVLFVVGGDGTIRGAMSIVRAIEERRLSIGVIGVPKTIDNDIHFIDRSFGFESAFAAAVDVIRSAHVEASGAKNGIGLVKVMGRHSGFIACSAALASADVDVVLIPEVRAELDGPCGLLAHLERRLARHGNAVVVVAEGALQEHCASSAEPMATDLSGNIKLKDIGLVLRDRINAHFRARGVEATLKYLDPSYHIRSVPASPSDSVFCWNMARNAVHAAMAGNTEMLIGRWHGRFVHVPMPLAVRMRKQVEPTDDLWMAVVEATGQPLTFH</sequence>
<feature type="binding site" evidence="12">
    <location>
        <position position="199"/>
    </location>
    <ligand>
        <name>Mg(2+)</name>
        <dbReference type="ChEBI" id="CHEBI:18420"/>
        <note>catalytic</note>
    </ligand>
</feature>
<evidence type="ECO:0000259" key="13">
    <source>
        <dbReference type="Pfam" id="PF00365"/>
    </source>
</evidence>
<feature type="binding site" evidence="12">
    <location>
        <position position="328"/>
    </location>
    <ligand>
        <name>substrate</name>
    </ligand>
</feature>